<dbReference type="SMART" id="SM00490">
    <property type="entry name" value="HELICc"/>
    <property type="match status" value="1"/>
</dbReference>
<dbReference type="InterPro" id="IPR000182">
    <property type="entry name" value="GNAT_dom"/>
</dbReference>
<dbReference type="GO" id="GO:0006310">
    <property type="term" value="P:DNA recombination"/>
    <property type="evidence" value="ECO:0007669"/>
    <property type="project" value="InterPro"/>
</dbReference>
<evidence type="ECO:0000256" key="3">
    <source>
        <dbReference type="ARBA" id="ARBA00022723"/>
    </source>
</evidence>
<feature type="region of interest" description="Disordered" evidence="16">
    <location>
        <begin position="1513"/>
        <end position="1538"/>
    </location>
</feature>
<reference evidence="23" key="2">
    <citation type="submission" date="2018-05" db="EMBL/GenBank/DDBJ databases">
        <title>OmerRS3 (Oryza meridionalis Reference Sequence Version 3).</title>
        <authorList>
            <person name="Zhang J."/>
            <person name="Kudrna D."/>
            <person name="Lee S."/>
            <person name="Talag J."/>
            <person name="Welchert J."/>
            <person name="Wing R.A."/>
        </authorList>
    </citation>
    <scope>NUCLEOTIDE SEQUENCE [LARGE SCALE GENOMIC DNA]</scope>
    <source>
        <strain evidence="23">cv. OR44</strain>
    </source>
</reference>
<dbReference type="InterPro" id="IPR010997">
    <property type="entry name" value="HRDC-like_sf"/>
</dbReference>
<keyword evidence="8" id="KW-0862">Zinc</keyword>
<feature type="compositionally biased region" description="Gly residues" evidence="16">
    <location>
        <begin position="1452"/>
        <end position="1462"/>
    </location>
</feature>
<dbReference type="InterPro" id="IPR002121">
    <property type="entry name" value="HRDC_dom"/>
</dbReference>
<feature type="compositionally biased region" description="Polar residues" evidence="16">
    <location>
        <begin position="2575"/>
        <end position="2584"/>
    </location>
</feature>
<dbReference type="CDD" id="cd17920">
    <property type="entry name" value="DEXHc_RecQ"/>
    <property type="match status" value="1"/>
</dbReference>
<dbReference type="SMART" id="SM00487">
    <property type="entry name" value="DEXDc"/>
    <property type="match status" value="1"/>
</dbReference>
<dbReference type="PANTHER" id="PTHR46508">
    <property type="entry name" value="PHD FINGER FAMILY PROTEIN"/>
    <property type="match status" value="1"/>
</dbReference>
<dbReference type="Gene3D" id="3.40.50.300">
    <property type="entry name" value="P-loop containing nucleotide triphosphate hydrolases"/>
    <property type="match status" value="2"/>
</dbReference>
<dbReference type="Proteomes" id="UP000008021">
    <property type="component" value="Chromosome 4"/>
</dbReference>
<protein>
    <recommendedName>
        <fullName evidence="14">DNA 3'-5' helicase</fullName>
        <ecNumber evidence="14">5.6.2.4</ecNumber>
    </recommendedName>
</protein>
<evidence type="ECO:0000313" key="23">
    <source>
        <dbReference type="EnsemblPlants" id="OMERI04G11750.3"/>
    </source>
</evidence>
<feature type="domain" description="Helicase C-terminal" evidence="22">
    <location>
        <begin position="2146"/>
        <end position="2306"/>
    </location>
</feature>
<dbReference type="InterPro" id="IPR011011">
    <property type="entry name" value="Znf_FYVE_PHD"/>
</dbReference>
<dbReference type="InterPro" id="IPR044876">
    <property type="entry name" value="HRDC_dom_sf"/>
</dbReference>
<dbReference type="Pfam" id="PF09382">
    <property type="entry name" value="RQC"/>
    <property type="match status" value="1"/>
</dbReference>
<evidence type="ECO:0000259" key="17">
    <source>
        <dbReference type="PROSITE" id="PS50016"/>
    </source>
</evidence>
<dbReference type="SUPFAM" id="SSF55729">
    <property type="entry name" value="Acyl-CoA N-acyltransferases (Nat)"/>
    <property type="match status" value="1"/>
</dbReference>
<evidence type="ECO:0000259" key="20">
    <source>
        <dbReference type="PROSITE" id="PS51186"/>
    </source>
</evidence>
<dbReference type="CDD" id="cd18794">
    <property type="entry name" value="SF2_C_RecQ"/>
    <property type="match status" value="1"/>
</dbReference>
<feature type="domain" description="PHD-type" evidence="17">
    <location>
        <begin position="1123"/>
        <end position="1168"/>
    </location>
</feature>
<evidence type="ECO:0000256" key="9">
    <source>
        <dbReference type="ARBA" id="ARBA00022840"/>
    </source>
</evidence>
<dbReference type="Pfam" id="PF16124">
    <property type="entry name" value="RecQ_Zn_bind"/>
    <property type="match status" value="1"/>
</dbReference>
<dbReference type="EC" id="5.6.2.4" evidence="14"/>
<dbReference type="EnsemblPlants" id="OMERI04G11750.3">
    <property type="protein sequence ID" value="OMERI04G11750.3"/>
    <property type="gene ID" value="OMERI04G11750"/>
</dbReference>
<keyword evidence="11" id="KW-0413">Isomerase</keyword>
<keyword evidence="9" id="KW-0067">ATP-binding</keyword>
<dbReference type="PROSITE" id="PS50016">
    <property type="entry name" value="ZF_PHD_2"/>
    <property type="match status" value="1"/>
</dbReference>
<evidence type="ECO:0000313" key="24">
    <source>
        <dbReference type="Proteomes" id="UP000008021"/>
    </source>
</evidence>
<feature type="region of interest" description="Disordered" evidence="16">
    <location>
        <begin position="1646"/>
        <end position="1689"/>
    </location>
</feature>
<dbReference type="PROSITE" id="PS00690">
    <property type="entry name" value="DEAH_ATP_HELICASE"/>
    <property type="match status" value="1"/>
</dbReference>
<dbReference type="GO" id="GO:0008270">
    <property type="term" value="F:zinc ion binding"/>
    <property type="evidence" value="ECO:0007669"/>
    <property type="project" value="UniProtKB-KW"/>
</dbReference>
<dbReference type="InterPro" id="IPR001965">
    <property type="entry name" value="Znf_PHD"/>
</dbReference>
<feature type="region of interest" description="Disordered" evidence="16">
    <location>
        <begin position="821"/>
        <end position="858"/>
    </location>
</feature>
<dbReference type="PROSITE" id="PS51192">
    <property type="entry name" value="HELICASE_ATP_BIND_1"/>
    <property type="match status" value="1"/>
</dbReference>
<keyword evidence="12" id="KW-0539">Nucleus</keyword>
<evidence type="ECO:0000256" key="1">
    <source>
        <dbReference type="ARBA" id="ARBA00004123"/>
    </source>
</evidence>
<proteinExistence type="inferred from homology"/>
<feature type="compositionally biased region" description="Polar residues" evidence="16">
    <location>
        <begin position="145"/>
        <end position="168"/>
    </location>
</feature>
<dbReference type="FunFam" id="3.40.50.300:FF:000340">
    <property type="entry name" value="Bloom syndrome, RecQ helicase"/>
    <property type="match status" value="1"/>
</dbReference>
<dbReference type="InterPro" id="IPR004589">
    <property type="entry name" value="DNA_helicase_ATP-dep_RecQ"/>
</dbReference>
<dbReference type="Pfam" id="PF00270">
    <property type="entry name" value="DEAD"/>
    <property type="match status" value="1"/>
</dbReference>
<feature type="region of interest" description="Disordered" evidence="16">
    <location>
        <begin position="1859"/>
        <end position="1883"/>
    </location>
</feature>
<dbReference type="InterPro" id="IPR036388">
    <property type="entry name" value="WH-like_DNA-bd_sf"/>
</dbReference>
<feature type="domain" description="HRDC" evidence="19">
    <location>
        <begin position="2493"/>
        <end position="2574"/>
    </location>
</feature>
<dbReference type="SUPFAM" id="SSF47819">
    <property type="entry name" value="HRDC-like"/>
    <property type="match status" value="1"/>
</dbReference>
<evidence type="ECO:0000256" key="12">
    <source>
        <dbReference type="ARBA" id="ARBA00023242"/>
    </source>
</evidence>
<dbReference type="InterPro" id="IPR002464">
    <property type="entry name" value="DNA/RNA_helicase_DEAH_CS"/>
</dbReference>
<dbReference type="InterPro" id="IPR013083">
    <property type="entry name" value="Znf_RING/FYVE/PHD"/>
</dbReference>
<evidence type="ECO:0000256" key="6">
    <source>
        <dbReference type="ARBA" id="ARBA00022801"/>
    </source>
</evidence>
<feature type="region of interest" description="Disordered" evidence="16">
    <location>
        <begin position="2574"/>
        <end position="2603"/>
    </location>
</feature>
<dbReference type="GO" id="GO:0016747">
    <property type="term" value="F:acyltransferase activity, transferring groups other than amino-acyl groups"/>
    <property type="evidence" value="ECO:0007669"/>
    <property type="project" value="InterPro"/>
</dbReference>
<evidence type="ECO:0000256" key="16">
    <source>
        <dbReference type="SAM" id="MobiDB-lite"/>
    </source>
</evidence>
<dbReference type="FunFam" id="1.10.10.10:FF:000582">
    <property type="entry name" value="ATP-dependent DNA helicase Q-like 4A"/>
    <property type="match status" value="1"/>
</dbReference>
<keyword evidence="7" id="KW-0347">Helicase</keyword>
<dbReference type="InterPro" id="IPR011545">
    <property type="entry name" value="DEAD/DEAH_box_helicase_dom"/>
</dbReference>
<dbReference type="GO" id="GO:0005634">
    <property type="term" value="C:nucleus"/>
    <property type="evidence" value="ECO:0007669"/>
    <property type="project" value="UniProtKB-SubCell"/>
</dbReference>
<dbReference type="InterPro" id="IPR032284">
    <property type="entry name" value="RecQ_Zn-bd"/>
</dbReference>
<feature type="domain" description="Rhodanese" evidence="18">
    <location>
        <begin position="2164"/>
        <end position="2196"/>
    </location>
</feature>
<dbReference type="InterPro" id="IPR027417">
    <property type="entry name" value="P-loop_NTPase"/>
</dbReference>
<dbReference type="SUPFAM" id="SSF52540">
    <property type="entry name" value="P-loop containing nucleoside triphosphate hydrolases"/>
    <property type="match status" value="2"/>
</dbReference>
<feature type="domain" description="N-acetyltransferase" evidence="20">
    <location>
        <begin position="1259"/>
        <end position="1423"/>
    </location>
</feature>
<dbReference type="PROSITE" id="PS50967">
    <property type="entry name" value="HRDC"/>
    <property type="match status" value="1"/>
</dbReference>
<evidence type="ECO:0000256" key="13">
    <source>
        <dbReference type="ARBA" id="ARBA00034617"/>
    </source>
</evidence>
<dbReference type="InterPro" id="IPR014001">
    <property type="entry name" value="Helicase_ATP-bd"/>
</dbReference>
<dbReference type="Pfam" id="PF00271">
    <property type="entry name" value="Helicase_C"/>
    <property type="match status" value="1"/>
</dbReference>
<dbReference type="GO" id="GO:0006281">
    <property type="term" value="P:DNA repair"/>
    <property type="evidence" value="ECO:0007669"/>
    <property type="project" value="InterPro"/>
</dbReference>
<evidence type="ECO:0000256" key="11">
    <source>
        <dbReference type="ARBA" id="ARBA00023235"/>
    </source>
</evidence>
<dbReference type="GO" id="GO:0043138">
    <property type="term" value="F:3'-5' DNA helicase activity"/>
    <property type="evidence" value="ECO:0007669"/>
    <property type="project" value="UniProtKB-EC"/>
</dbReference>
<evidence type="ECO:0000259" key="22">
    <source>
        <dbReference type="PROSITE" id="PS51194"/>
    </source>
</evidence>
<dbReference type="InterPro" id="IPR019787">
    <property type="entry name" value="Znf_PHD-finger"/>
</dbReference>
<keyword evidence="6" id="KW-0378">Hydrolase</keyword>
<keyword evidence="5 15" id="KW-0863">Zinc-finger</keyword>
<dbReference type="InterPro" id="IPR018982">
    <property type="entry name" value="RQC_domain"/>
</dbReference>
<dbReference type="PROSITE" id="PS51194">
    <property type="entry name" value="HELICASE_CTER"/>
    <property type="match status" value="1"/>
</dbReference>
<evidence type="ECO:0000256" key="5">
    <source>
        <dbReference type="ARBA" id="ARBA00022771"/>
    </source>
</evidence>
<sequence>MKEPRPDGVGRRRSWRKSPFSLCLLRSLRRRHDESRSRSRLNRGGAAISIWQGRGSCLIASIIADCLPFGFKLWLVINRMDAKDLVEIGMKEEDITTMLFGKKVIELTEDAFYGSKEERKIFEELFCRTGTSGASTRHPRRDGKSSSLRDASKELISTNTPSSSASNHKSARCRVVESFTYGNLSSYLVFCNNDKQKMQKTVGFPDMASASDLVIQWTPPSVERVYTRRAVARRNQRAKLCSVLDLERVDITSVKQRRDRGQHKYGHSHAVLWDHLRLHANLLMMDAGWKIDGKERWDKSKVDHIYESPDKVMRLFSLPRAWKCFGQWLLINSSGFGGNDYGRIWFNIHDFLSDLKNTLLCLEYEVRLPKQSLSCLNQWQLLDPFMAVVCIDKKVRALKKGVALKAVNSTVTFVSCIESKLSNPRNADNPLGLNHSSNFNSTHPRSRKNLLPLLQSDDLDGNSSRSKHPSTVGKRKSSQYKMDERLPIMAEIQEKSIRSTAHRIVMGLQDSTAFPGSRTSLNMKNKPSYSKSNLTQSIQDKSDPLYFPPNYSPSDLVENAEINDPSFHAYDMIESANVDNSADSPDELLLGANLLFSHEVDEMLLDDISNEHYCTAAVSEPQAKNIDLEDGPSGPSSVVSEKDTCLKANKDVINNEQHDDGVVAESQLANTDVMDRPAGAPSFLPTMDTVLEGNEMSSEEMTKGGQLSCEGTNNAMVISEPQLLFVSPHDGTLSFMNDSMCSQEMQSCLNASNGTMGTNVQLGIQSSVYEASLIRGFLYLDNEGSPICWTVLNPEPPRQLICSEPISKASELHGEMNMECGMLTSGPKQTSKLDSSKNNRKRSKKAANIEDKGSQKKQKVNDVPVSYCAIGQYMDHITENPAGCLISNDKEQIGSASTEQVSLNLLPGNSNDMNQQVPVKNSDNDQARVRIGSAEKIVPEKTPKKDVKRQKASSRHKCKFDDNDLLVTAVIHKLTARYRNRFSRRLAKKSGFKRLPRCRWKSEERRDRKTFPKGARTVLGKLLEMGIVCKVNILQYRRPGSKNVLKDGNITKKGIRCRCCDKVFTMSMFKYHAGLRQEIPSLNLFLGSGKSYTLCQLQAWSIEHKARKERAKCTMPLQADENDDTCGLCGDGGELICCDNCPASYHQDCLPCQDIPDGSWYCYSCLCDICGEVINLKELRSSLPALECAQCERQYHAKCIYGKLLCNEEGGPCAWFCGRRCQQIYMNLRSRVGIPIHTIDGFSCTVLRNNGDQRVSTAADIAILAECNMKLVIALSIMEECFLPIIDARTGIDIIPPILYNWRSDFVHLDYKGFYTVVLENDDRIISVASMRLHGTVVAEMPLIATCLENHQQGMCRRLMDYIEQMLKSLKVEMLLLSAIPSLVDTWTMAFGFVPIDDLDRKNLSRLRLVSVPGTVILKRNLYECPGTNAGELRNPEPFKVYSRSARKNRDAGGGGGGGGGSKENLAFVDRSVAVTAADAGQQRPFEDRSPVSCAVDSLADELRSLKINSSCENRRRLGKTAKPPKSPNPNSPSSSPATAASLLLRRLPRGRPPPGGASLVGLSGRNSLTVGSTCHDKAKGQLVGSCKCCSKLLIQGLERLQAPSIEKAWRSLRNTQVARKNYLRPGLSGKVKDCDSDHAHTYGTSSSYNVNKMDSVSRNRNPTQESMHQTTESGTMEKNSSHLPAGTKSCTRTYLNNHVVQADTITTTNQSLARTGPELFKTAPFIDNMCDDAKLDAMDEDELLASIDVDRIVMEHYQATNTPRGSSKSPLEKCNFNGFDENNLPQELSIMCDHGSKLAFCPEAKSHLLEMKDNLLAISHELIDGQLSPQQSDDLHQKRALLKKQIELLGEYTARLTQDEERQQSHSMASTTAHQGHHPTSILSSSFVKDTNIFQSLIYTRNEPGESGLCFSSAPYSYIYGLSMPLPSVQRDYTPRPIDISYTEGSGDKQWSSTHFAWTKELEANNKRVFGNRSFRPNQREIINATMSGNDLPALICNGVTLVVSPLVSLIQDQIMHLLQANISAAYLSASMEWSEQQEILRELMSPTCTYKLLYVTPEKIAKIVIDEAHCVSQWGHDFRPDYQHLGILKQKFPQTPVLALTATATASVKEDVVQVLGLANCIIFRQSFNRPNLRYFVWPKTKKCLEDIHNFIHANHNKECGIIYCLSRMDCEKVAAKLREYGHKASHYHGSMDPEDRANIQKQWSKDRINIICATVAFGMGINKPDVRFVIHHSLPKSIEGYHQECGRAGRDSQLSSCVLFYNYSDYIRLKHMVTQGFAEQGTSAPRGGSSQEQALETHKENLLRMVSYCENDVDCRRLLQLIHFGEMFNPSCCAKTCDNCLKELRWVEKDVTNIARQLVDLVMMTKQTYSTTHILEVYRGSVNQNVKKHRHDTLSLHGAGKHLAKGEAARILRHLVIEEILIEDVKKSENYGSVSSVLKTNHKKSGDLLSGKHNVVLKFPTPEKAPKMGVLDESSVPRINKTNQQSQVDGSLAAELYEALQCLRTQIMDENPQLLAYHIFKNETLKEISNRMPRTKEELVEINGIGKNKLNKYGDRVLATIEDFLARYPNATRKTSSGGSNEHSEAVKKRRGFSVTNTSTNCDDFEERTVQSKKRAAKTRTRQEISDAASIVQDVRYIDLELDGCEQVNEVPYSVQKPVASGRVLPAWQSARIA</sequence>
<dbReference type="InterPro" id="IPR032308">
    <property type="entry name" value="TDBD"/>
</dbReference>
<dbReference type="InterPro" id="IPR016181">
    <property type="entry name" value="Acyl_CoA_acyltransferase"/>
</dbReference>
<dbReference type="Gene3D" id="1.10.10.10">
    <property type="entry name" value="Winged helix-like DNA-binding domain superfamily/Winged helix DNA-binding domain"/>
    <property type="match status" value="1"/>
</dbReference>
<dbReference type="Gene3D" id="1.10.150.80">
    <property type="entry name" value="HRDC domain"/>
    <property type="match status" value="1"/>
</dbReference>
<evidence type="ECO:0000256" key="4">
    <source>
        <dbReference type="ARBA" id="ARBA00022741"/>
    </source>
</evidence>
<feature type="region of interest" description="Disordered" evidence="16">
    <location>
        <begin position="515"/>
        <end position="541"/>
    </location>
</feature>
<keyword evidence="4" id="KW-0547">Nucleotide-binding</keyword>
<keyword evidence="10" id="KW-0238">DNA-binding</keyword>
<dbReference type="Pfam" id="PF16135">
    <property type="entry name" value="TDBD"/>
    <property type="match status" value="1"/>
</dbReference>
<dbReference type="Pfam" id="PF00570">
    <property type="entry name" value="HRDC"/>
    <property type="match status" value="1"/>
</dbReference>
<dbReference type="InterPro" id="IPR001763">
    <property type="entry name" value="Rhodanese-like_dom"/>
</dbReference>
<dbReference type="SMART" id="SM00249">
    <property type="entry name" value="PHD"/>
    <property type="match status" value="2"/>
</dbReference>
<dbReference type="Gene3D" id="3.30.40.10">
    <property type="entry name" value="Zinc/RING finger domain, C3HC4 (zinc finger)"/>
    <property type="match status" value="1"/>
</dbReference>
<dbReference type="Pfam" id="PF23209">
    <property type="entry name" value="IDM1_C"/>
    <property type="match status" value="1"/>
</dbReference>
<evidence type="ECO:0000259" key="18">
    <source>
        <dbReference type="PROSITE" id="PS50206"/>
    </source>
</evidence>
<evidence type="ECO:0000256" key="14">
    <source>
        <dbReference type="ARBA" id="ARBA00034808"/>
    </source>
</evidence>
<comment type="similarity">
    <text evidence="2">Belongs to the helicase family. RecQ subfamily.</text>
</comment>
<dbReference type="SUPFAM" id="SSF57903">
    <property type="entry name" value="FYVE/PHD zinc finger"/>
    <property type="match status" value="1"/>
</dbReference>
<evidence type="ECO:0000256" key="2">
    <source>
        <dbReference type="ARBA" id="ARBA00005446"/>
    </source>
</evidence>
<dbReference type="InterPro" id="IPR056511">
    <property type="entry name" value="IDM1_C"/>
</dbReference>
<dbReference type="GO" id="GO:0005524">
    <property type="term" value="F:ATP binding"/>
    <property type="evidence" value="ECO:0007669"/>
    <property type="project" value="UniProtKB-KW"/>
</dbReference>
<dbReference type="GO" id="GO:0006260">
    <property type="term" value="P:DNA replication"/>
    <property type="evidence" value="ECO:0007669"/>
    <property type="project" value="InterPro"/>
</dbReference>
<dbReference type="CDD" id="cd15532">
    <property type="entry name" value="PHD2_CHD_II"/>
    <property type="match status" value="1"/>
</dbReference>
<keyword evidence="24" id="KW-1185">Reference proteome</keyword>
<accession>A0A0E0DEF0</accession>
<dbReference type="PROSITE" id="PS51186">
    <property type="entry name" value="GNAT"/>
    <property type="match status" value="1"/>
</dbReference>
<evidence type="ECO:0000259" key="19">
    <source>
        <dbReference type="PROSITE" id="PS50967"/>
    </source>
</evidence>
<evidence type="ECO:0000256" key="15">
    <source>
        <dbReference type="PROSITE-ProRule" id="PRU00146"/>
    </source>
</evidence>
<dbReference type="SMART" id="SM00341">
    <property type="entry name" value="HRDC"/>
    <property type="match status" value="1"/>
</dbReference>
<dbReference type="FunFam" id="1.10.150.80:FF:000010">
    <property type="entry name" value="ATP-dependent DNA helicase Q-like 4A"/>
    <property type="match status" value="1"/>
</dbReference>
<name>A0A0E0DEF0_9ORYZ</name>
<feature type="region of interest" description="Disordered" evidence="16">
    <location>
        <begin position="1446"/>
        <end position="1465"/>
    </location>
</feature>
<dbReference type="NCBIfam" id="TIGR00614">
    <property type="entry name" value="recQ_fam"/>
    <property type="match status" value="1"/>
</dbReference>
<feature type="compositionally biased region" description="Polar residues" evidence="16">
    <location>
        <begin position="1866"/>
        <end position="1875"/>
    </location>
</feature>
<evidence type="ECO:0000256" key="10">
    <source>
        <dbReference type="ARBA" id="ARBA00023125"/>
    </source>
</evidence>
<dbReference type="Gramene" id="OMERI04G11750.3">
    <property type="protein sequence ID" value="OMERI04G11750.3"/>
    <property type="gene ID" value="OMERI04G11750"/>
</dbReference>
<feature type="compositionally biased region" description="Polar residues" evidence="16">
    <location>
        <begin position="515"/>
        <end position="539"/>
    </location>
</feature>
<keyword evidence="3" id="KW-0479">Metal-binding</keyword>
<comment type="subcellular location">
    <subcellularLocation>
        <location evidence="1">Nucleus</location>
    </subcellularLocation>
</comment>
<dbReference type="GO" id="GO:0016787">
    <property type="term" value="F:hydrolase activity"/>
    <property type="evidence" value="ECO:0007669"/>
    <property type="project" value="UniProtKB-KW"/>
</dbReference>
<feature type="region of interest" description="Disordered" evidence="16">
    <location>
        <begin position="131"/>
        <end position="169"/>
    </location>
</feature>
<evidence type="ECO:0000256" key="7">
    <source>
        <dbReference type="ARBA" id="ARBA00022806"/>
    </source>
</evidence>
<reference evidence="23" key="1">
    <citation type="submission" date="2015-04" db="UniProtKB">
        <authorList>
            <consortium name="EnsemblPlants"/>
        </authorList>
    </citation>
    <scope>IDENTIFICATION</scope>
</reference>
<organism evidence="23">
    <name type="scientific">Oryza meridionalis</name>
    <dbReference type="NCBI Taxonomy" id="40149"/>
    <lineage>
        <taxon>Eukaryota</taxon>
        <taxon>Viridiplantae</taxon>
        <taxon>Streptophyta</taxon>
        <taxon>Embryophyta</taxon>
        <taxon>Tracheophyta</taxon>
        <taxon>Spermatophyta</taxon>
        <taxon>Magnoliopsida</taxon>
        <taxon>Liliopsida</taxon>
        <taxon>Poales</taxon>
        <taxon>Poaceae</taxon>
        <taxon>BOP clade</taxon>
        <taxon>Oryzoideae</taxon>
        <taxon>Oryzeae</taxon>
        <taxon>Oryzinae</taxon>
        <taxon>Oryza</taxon>
    </lineage>
</organism>
<dbReference type="PANTHER" id="PTHR46508:SF28">
    <property type="entry name" value="PHD-TYPE DOMAIN-CONTAINING PROTEIN"/>
    <property type="match status" value="1"/>
</dbReference>
<dbReference type="GO" id="GO:0003677">
    <property type="term" value="F:DNA binding"/>
    <property type="evidence" value="ECO:0007669"/>
    <property type="project" value="UniProtKB-KW"/>
</dbReference>
<feature type="region of interest" description="Disordered" evidence="16">
    <location>
        <begin position="454"/>
        <end position="483"/>
    </location>
</feature>
<evidence type="ECO:0000259" key="21">
    <source>
        <dbReference type="PROSITE" id="PS51192"/>
    </source>
</evidence>
<comment type="catalytic activity">
    <reaction evidence="13">
        <text>Couples ATP hydrolysis with the unwinding of duplex DNA by translocating in the 3'-5' direction.</text>
        <dbReference type="EC" id="5.6.2.4"/>
    </reaction>
</comment>
<dbReference type="SMART" id="SM00956">
    <property type="entry name" value="RQC"/>
    <property type="match status" value="1"/>
</dbReference>
<dbReference type="InterPro" id="IPR001650">
    <property type="entry name" value="Helicase_C-like"/>
</dbReference>
<feature type="compositionally biased region" description="Basic residues" evidence="16">
    <location>
        <begin position="465"/>
        <end position="478"/>
    </location>
</feature>
<evidence type="ECO:0000256" key="8">
    <source>
        <dbReference type="ARBA" id="ARBA00022833"/>
    </source>
</evidence>
<feature type="domain" description="Helicase ATP-binding" evidence="21">
    <location>
        <begin position="1993"/>
        <end position="2124"/>
    </location>
</feature>
<dbReference type="PROSITE" id="PS50206">
    <property type="entry name" value="RHODANESE_3"/>
    <property type="match status" value="1"/>
</dbReference>